<gene>
    <name evidence="2" type="ORF">RhiirA4_457336</name>
</gene>
<comment type="caution">
    <text evidence="2">The sequence shown here is derived from an EMBL/GenBank/DDBJ whole genome shotgun (WGS) entry which is preliminary data.</text>
</comment>
<protein>
    <recommendedName>
        <fullName evidence="1">DUF659 domain-containing protein</fullName>
    </recommendedName>
</protein>
<reference evidence="2 3" key="1">
    <citation type="submission" date="2015-10" db="EMBL/GenBank/DDBJ databases">
        <title>Genome analyses suggest a sexual origin of heterokaryosis in a supposedly ancient asexual fungus.</title>
        <authorList>
            <person name="Ropars J."/>
            <person name="Sedzielewska K."/>
            <person name="Noel J."/>
            <person name="Charron P."/>
            <person name="Farinelli L."/>
            <person name="Marton T."/>
            <person name="Kruger M."/>
            <person name="Pelin A."/>
            <person name="Brachmann A."/>
            <person name="Corradi N."/>
        </authorList>
    </citation>
    <scope>NUCLEOTIDE SEQUENCE [LARGE SCALE GENOMIC DNA]</scope>
    <source>
        <strain evidence="2 3">A4</strain>
    </source>
</reference>
<sequence>MSDLIKSKILEVIEKIGSEKFATIILDNASAVAATHQKISNTYFHIINIHCIAHFVNLISKDILGGELKNYCKIQWTLNYETVSSVTQL</sequence>
<dbReference type="SUPFAM" id="SSF53098">
    <property type="entry name" value="Ribonuclease H-like"/>
    <property type="match status" value="1"/>
</dbReference>
<organism evidence="2 3">
    <name type="scientific">Rhizophagus irregularis</name>
    <dbReference type="NCBI Taxonomy" id="588596"/>
    <lineage>
        <taxon>Eukaryota</taxon>
        <taxon>Fungi</taxon>
        <taxon>Fungi incertae sedis</taxon>
        <taxon>Mucoromycota</taxon>
        <taxon>Glomeromycotina</taxon>
        <taxon>Glomeromycetes</taxon>
        <taxon>Glomerales</taxon>
        <taxon>Glomeraceae</taxon>
        <taxon>Rhizophagus</taxon>
    </lineage>
</organism>
<evidence type="ECO:0000259" key="1">
    <source>
        <dbReference type="Pfam" id="PF04937"/>
    </source>
</evidence>
<proteinExistence type="predicted"/>
<evidence type="ECO:0000313" key="2">
    <source>
        <dbReference type="EMBL" id="PKY43362.1"/>
    </source>
</evidence>
<dbReference type="InterPro" id="IPR012337">
    <property type="entry name" value="RNaseH-like_sf"/>
</dbReference>
<dbReference type="EMBL" id="LLXI01000249">
    <property type="protein sequence ID" value="PKY43362.1"/>
    <property type="molecule type" value="Genomic_DNA"/>
</dbReference>
<evidence type="ECO:0000313" key="3">
    <source>
        <dbReference type="Proteomes" id="UP000234323"/>
    </source>
</evidence>
<dbReference type="Proteomes" id="UP000234323">
    <property type="component" value="Unassembled WGS sequence"/>
</dbReference>
<dbReference type="AlphaFoldDB" id="A0A2I1G9S3"/>
<feature type="domain" description="DUF659" evidence="1">
    <location>
        <begin position="3"/>
        <end position="65"/>
    </location>
</feature>
<dbReference type="Pfam" id="PF04937">
    <property type="entry name" value="DUF659"/>
    <property type="match status" value="1"/>
</dbReference>
<name>A0A2I1G9S3_9GLOM</name>
<accession>A0A2I1G9S3</accession>
<keyword evidence="3" id="KW-1185">Reference proteome</keyword>
<dbReference type="InterPro" id="IPR007021">
    <property type="entry name" value="DUF659"/>
</dbReference>